<reference evidence="1" key="1">
    <citation type="submission" date="2021-06" db="EMBL/GenBank/DDBJ databases">
        <authorList>
            <person name="Kallberg Y."/>
            <person name="Tangrot J."/>
            <person name="Rosling A."/>
        </authorList>
    </citation>
    <scope>NUCLEOTIDE SEQUENCE</scope>
    <source>
        <strain evidence="1">CL356</strain>
    </source>
</reference>
<keyword evidence="2" id="KW-1185">Reference proteome</keyword>
<evidence type="ECO:0000313" key="2">
    <source>
        <dbReference type="Proteomes" id="UP000789525"/>
    </source>
</evidence>
<proteinExistence type="predicted"/>
<protein>
    <submittedName>
        <fullName evidence="1">10980_t:CDS:1</fullName>
    </submittedName>
</protein>
<organism evidence="1 2">
    <name type="scientific">Acaulospora colombiana</name>
    <dbReference type="NCBI Taxonomy" id="27376"/>
    <lineage>
        <taxon>Eukaryota</taxon>
        <taxon>Fungi</taxon>
        <taxon>Fungi incertae sedis</taxon>
        <taxon>Mucoromycota</taxon>
        <taxon>Glomeromycotina</taxon>
        <taxon>Glomeromycetes</taxon>
        <taxon>Diversisporales</taxon>
        <taxon>Acaulosporaceae</taxon>
        <taxon>Acaulospora</taxon>
    </lineage>
</organism>
<sequence length="433" mass="47811">MNYTEMEAKKGSVIESRGLIKRSLKSQHFNEIMPTIYKRFTEKEARQWRQIYKALQLLEYLVKHGSERVVDDARAHLSTIKMMRNFAYIDEKGKDQGINVRNRARELAELLSDVDKIRQERKKARANRTKYTGVSSDTVEYGRSRYGGFSSDTYSYSNERTRYDDPETQWQSDYRSGSPADEISPGEDTTRSDQSSTKKSTELSPVNSEIKSEVNLFDFGETPSFNTNPAPLTNDFGILQSATADDDFQDFQSAPSLAPPSQRSSVIQQPSSGLIGLQINPISQVSPITNSSTIVNKPGVNNSNLFDDLLGPSPAVASKSTTLPIVPNSTNPSTTLLNPSKINSPTTPPKQNSSSSKTAFPALKSDDIWAQASNLVSLDSLGKEKNTKQPMKPSMNSLAQAESASWAVKGTWTGAQQNPSGGQKSQDPFDLLL</sequence>
<evidence type="ECO:0000313" key="1">
    <source>
        <dbReference type="EMBL" id="CAG8524678.1"/>
    </source>
</evidence>
<accession>A0ACA9LGE2</accession>
<dbReference type="EMBL" id="CAJVPT010005857">
    <property type="protein sequence ID" value="CAG8524678.1"/>
    <property type="molecule type" value="Genomic_DNA"/>
</dbReference>
<comment type="caution">
    <text evidence="1">The sequence shown here is derived from an EMBL/GenBank/DDBJ whole genome shotgun (WGS) entry which is preliminary data.</text>
</comment>
<dbReference type="Proteomes" id="UP000789525">
    <property type="component" value="Unassembled WGS sequence"/>
</dbReference>
<name>A0ACA9LGE2_9GLOM</name>
<gene>
    <name evidence="1" type="ORF">ACOLOM_LOCUS3811</name>
</gene>